<evidence type="ECO:0000256" key="9">
    <source>
        <dbReference type="ARBA" id="ARBA00023014"/>
    </source>
</evidence>
<dbReference type="InterPro" id="IPR051793">
    <property type="entry name" value="NADH:flavin_oxidoreductase"/>
</dbReference>
<evidence type="ECO:0000259" key="10">
    <source>
        <dbReference type="Pfam" id="PF00724"/>
    </source>
</evidence>
<dbReference type="InterPro" id="IPR023753">
    <property type="entry name" value="FAD/NAD-binding_dom"/>
</dbReference>
<dbReference type="Pfam" id="PF00724">
    <property type="entry name" value="Oxidored_FMN"/>
    <property type="match status" value="1"/>
</dbReference>
<dbReference type="Gene3D" id="3.20.20.70">
    <property type="entry name" value="Aldolase class I"/>
    <property type="match status" value="1"/>
</dbReference>
<dbReference type="InterPro" id="IPR036188">
    <property type="entry name" value="FAD/NAD-bd_sf"/>
</dbReference>
<keyword evidence="5" id="KW-0288">FMN</keyword>
<comment type="similarity">
    <text evidence="3">In the N-terminal section; belongs to the NADH:flavin oxidoreductase/NADH oxidase family.</text>
</comment>
<organism evidence="12 13">
    <name type="scientific">Fuscovulum ytuae</name>
    <dbReference type="NCBI Taxonomy" id="3042299"/>
    <lineage>
        <taxon>Bacteria</taxon>
        <taxon>Pseudomonadati</taxon>
        <taxon>Pseudomonadota</taxon>
        <taxon>Alphaproteobacteria</taxon>
        <taxon>Rhodobacterales</taxon>
        <taxon>Paracoccaceae</taxon>
        <taxon>Fuscovulum</taxon>
    </lineage>
</organism>
<dbReference type="SUPFAM" id="SSF51905">
    <property type="entry name" value="FAD/NAD(P)-binding domain"/>
    <property type="match status" value="1"/>
</dbReference>
<keyword evidence="13" id="KW-1185">Reference proteome</keyword>
<evidence type="ECO:0000256" key="8">
    <source>
        <dbReference type="ARBA" id="ARBA00023004"/>
    </source>
</evidence>
<keyword evidence="8" id="KW-0408">Iron</keyword>
<dbReference type="PRINTS" id="PR00368">
    <property type="entry name" value="FADPNR"/>
</dbReference>
<evidence type="ECO:0000313" key="12">
    <source>
        <dbReference type="EMBL" id="WGV16070.1"/>
    </source>
</evidence>
<dbReference type="Proteomes" id="UP001230978">
    <property type="component" value="Chromosome"/>
</dbReference>
<evidence type="ECO:0000256" key="3">
    <source>
        <dbReference type="ARBA" id="ARBA00011048"/>
    </source>
</evidence>
<protein>
    <submittedName>
        <fullName evidence="12">FAD-dependent oxidoreductase</fullName>
    </submittedName>
</protein>
<proteinExistence type="inferred from homology"/>
<reference evidence="12 13" key="1">
    <citation type="submission" date="2023-04" db="EMBL/GenBank/DDBJ databases">
        <title>YMD61, complete Genome.</title>
        <authorList>
            <person name="Zhang J."/>
        </authorList>
    </citation>
    <scope>NUCLEOTIDE SEQUENCE [LARGE SCALE GENOMIC DNA]</scope>
    <source>
        <strain evidence="12 13">YMD61</strain>
    </source>
</reference>
<dbReference type="SUPFAM" id="SSF51395">
    <property type="entry name" value="FMN-linked oxidoreductases"/>
    <property type="match status" value="1"/>
</dbReference>
<comment type="cofactor">
    <cofactor evidence="1">
        <name>FMN</name>
        <dbReference type="ChEBI" id="CHEBI:58210"/>
    </cofactor>
</comment>
<dbReference type="PANTHER" id="PTHR42917:SF2">
    <property type="entry name" value="2,4-DIENOYL-COA REDUCTASE [(2E)-ENOYL-COA-PRODUCING]"/>
    <property type="match status" value="1"/>
</dbReference>
<feature type="domain" description="FAD/NAD(P)-binding" evidence="11">
    <location>
        <begin position="393"/>
        <end position="622"/>
    </location>
</feature>
<keyword evidence="9" id="KW-0411">Iron-sulfur</keyword>
<evidence type="ECO:0000256" key="4">
    <source>
        <dbReference type="ARBA" id="ARBA00022630"/>
    </source>
</evidence>
<keyword evidence="6" id="KW-0479">Metal-binding</keyword>
<dbReference type="PANTHER" id="PTHR42917">
    <property type="entry name" value="2,4-DIENOYL-COA REDUCTASE"/>
    <property type="match status" value="1"/>
</dbReference>
<sequence>MPEVRAGLRPLFQPLALRGRVLKNRIASTAHAPGYAENGLPGPRYQAYHEAKARGGIGLTMFGGSSIVSGDVTSIYGQIDVSTDRVIPYFQAFAARIHAHGTALMCQISHMGRRTAWDAGDWIAPIAPSAIRDPAHHAMPRAMEEEDIARVIADYIAAARRCAEGGLDGCEVFVTSHLPGQFLSPAANHRQDQWGGTLENRMRFLMEILRGIRLEVPQDFILSLRLSPDESSEGGPDAAECLAVARAARDEGLIDLVNLIGPGGATNASIAQVIPGMALPLAPWMRMAKAFRDGIAMPVLHATRVTDLGTAAHAVESGAVDLIGLTRGHIADPAIVQKALAGQEDRIRPCVGAAYCIDRVYAGKDAVCLHNAATGRETWLPHAIVPAPQRLKAVVAGGGPAGMEAARVLALRGHDVVLIEASGRLGGQVRLAERAGWRRDIGGVADWLAAEIGHLGVRVQFDTWADKENVLAETPDIVIDATGGLPKSLQIPGADLILSTWDALTTLPEAGRAILIHDEVGGHQAVSLAEELVRRGCTVEICTPDRLVGRDLGGSSYPIYLGNLARAGVRLTPVTAISAVLRKGNRLTARLAHEYGGPGDEREVDIVIAELGTEPFPALFDAIKPLSMNQGVTDLAATLSATAQPATTPGLRLYRVGDALAGRDIHAALLDSLRLCKDL</sequence>
<dbReference type="Pfam" id="PF07992">
    <property type="entry name" value="Pyr_redox_2"/>
    <property type="match status" value="1"/>
</dbReference>
<dbReference type="Gene3D" id="3.40.50.720">
    <property type="entry name" value="NAD(P)-binding Rossmann-like Domain"/>
    <property type="match status" value="1"/>
</dbReference>
<gene>
    <name evidence="12" type="ORF">QF092_17755</name>
</gene>
<dbReference type="RefSeq" id="WP_281466050.1">
    <property type="nucleotide sequence ID" value="NZ_CP124535.1"/>
</dbReference>
<comment type="cofactor">
    <cofactor evidence="2">
        <name>[4Fe-4S] cluster</name>
        <dbReference type="ChEBI" id="CHEBI:49883"/>
    </cofactor>
</comment>
<dbReference type="Gene3D" id="3.50.50.60">
    <property type="entry name" value="FAD/NAD(P)-binding domain"/>
    <property type="match status" value="1"/>
</dbReference>
<dbReference type="EMBL" id="CP124535">
    <property type="protein sequence ID" value="WGV16070.1"/>
    <property type="molecule type" value="Genomic_DNA"/>
</dbReference>
<feature type="domain" description="NADH:flavin oxidoreductase/NADH oxidase N-terminal" evidence="10">
    <location>
        <begin position="11"/>
        <end position="344"/>
    </location>
</feature>
<dbReference type="CDD" id="cd04734">
    <property type="entry name" value="OYE_like_3_FMN"/>
    <property type="match status" value="1"/>
</dbReference>
<evidence type="ECO:0000256" key="5">
    <source>
        <dbReference type="ARBA" id="ARBA00022643"/>
    </source>
</evidence>
<accession>A0ABY8Q5D0</accession>
<name>A0ABY8Q5D0_9RHOB</name>
<dbReference type="InterPro" id="IPR001155">
    <property type="entry name" value="OxRdtase_FMN_N"/>
</dbReference>
<evidence type="ECO:0000313" key="13">
    <source>
        <dbReference type="Proteomes" id="UP001230978"/>
    </source>
</evidence>
<keyword evidence="7" id="KW-0560">Oxidoreductase</keyword>
<evidence type="ECO:0000256" key="6">
    <source>
        <dbReference type="ARBA" id="ARBA00022723"/>
    </source>
</evidence>
<keyword evidence="4" id="KW-0285">Flavoprotein</keyword>
<evidence type="ECO:0000259" key="11">
    <source>
        <dbReference type="Pfam" id="PF07992"/>
    </source>
</evidence>
<evidence type="ECO:0000256" key="2">
    <source>
        <dbReference type="ARBA" id="ARBA00001966"/>
    </source>
</evidence>
<evidence type="ECO:0000256" key="7">
    <source>
        <dbReference type="ARBA" id="ARBA00023002"/>
    </source>
</evidence>
<dbReference type="InterPro" id="IPR013785">
    <property type="entry name" value="Aldolase_TIM"/>
</dbReference>
<evidence type="ECO:0000256" key="1">
    <source>
        <dbReference type="ARBA" id="ARBA00001917"/>
    </source>
</evidence>